<dbReference type="Gene3D" id="3.40.50.620">
    <property type="entry name" value="HUPs"/>
    <property type="match status" value="1"/>
</dbReference>
<feature type="binding site" evidence="9">
    <location>
        <position position="18"/>
    </location>
    <ligand>
        <name>ATP</name>
        <dbReference type="ChEBI" id="CHEBI:30616"/>
    </ligand>
</feature>
<keyword evidence="1 9" id="KW-0963">Cytoplasm</keyword>
<keyword evidence="12" id="KW-1185">Reference proteome</keyword>
<comment type="similarity">
    <text evidence="9">Belongs to the bacterial CoaD family.</text>
</comment>
<dbReference type="CDD" id="cd02163">
    <property type="entry name" value="PPAT"/>
    <property type="match status" value="1"/>
</dbReference>
<feature type="site" description="Transition state stabilizer" evidence="9">
    <location>
        <position position="18"/>
    </location>
</feature>
<dbReference type="Pfam" id="PF01467">
    <property type="entry name" value="CTP_transf_like"/>
    <property type="match status" value="1"/>
</dbReference>
<sequence length="165" mass="18816">MRKACIYPGTFDPITNGHLDVIKRARTFFDKVVIAIAVNSTKNPFFDIDDRIKMVKKATIHLSNIEVVSFDNLLIDFAKKRNIPTIIRGLRAVSDFEYELQMGYANASLWDELETVYLMPSLKSAFISSSVVRSIFYHGGDISHLVPKEILPLPKFKKDKNVDHL</sequence>
<dbReference type="PANTHER" id="PTHR21342:SF1">
    <property type="entry name" value="PHOSPHOPANTETHEINE ADENYLYLTRANSFERASE"/>
    <property type="match status" value="1"/>
</dbReference>
<dbReference type="NCBIfam" id="TIGR00125">
    <property type="entry name" value="cyt_tran_rel"/>
    <property type="match status" value="1"/>
</dbReference>
<dbReference type="GO" id="GO:0005737">
    <property type="term" value="C:cytoplasm"/>
    <property type="evidence" value="ECO:0007669"/>
    <property type="project" value="UniProtKB-SubCell"/>
</dbReference>
<gene>
    <name evidence="9" type="primary">coaD</name>
    <name evidence="11" type="ORF">CQ405_08505</name>
</gene>
<feature type="domain" description="Cytidyltransferase-like" evidence="10">
    <location>
        <begin position="6"/>
        <end position="134"/>
    </location>
</feature>
<keyword evidence="7 9" id="KW-0173">Coenzyme A biosynthesis</keyword>
<comment type="subcellular location">
    <subcellularLocation>
        <location evidence="9">Cytoplasm</location>
    </subcellularLocation>
</comment>
<proteinExistence type="inferred from homology"/>
<dbReference type="GO" id="GO:0004595">
    <property type="term" value="F:pantetheine-phosphate adenylyltransferase activity"/>
    <property type="evidence" value="ECO:0007669"/>
    <property type="project" value="UniProtKB-UniRule"/>
</dbReference>
<feature type="binding site" evidence="9">
    <location>
        <position position="10"/>
    </location>
    <ligand>
        <name>substrate</name>
    </ligand>
</feature>
<dbReference type="RefSeq" id="WP_106872674.1">
    <property type="nucleotide sequence ID" value="NZ_CP053841.1"/>
</dbReference>
<feature type="binding site" evidence="9">
    <location>
        <begin position="89"/>
        <end position="91"/>
    </location>
    <ligand>
        <name>ATP</name>
        <dbReference type="ChEBI" id="CHEBI:30616"/>
    </ligand>
</feature>
<evidence type="ECO:0000256" key="6">
    <source>
        <dbReference type="ARBA" id="ARBA00022842"/>
    </source>
</evidence>
<keyword evidence="5 9" id="KW-0067">ATP-binding</keyword>
<comment type="cofactor">
    <cofactor evidence="9">
        <name>Mg(2+)</name>
        <dbReference type="ChEBI" id="CHEBI:18420"/>
    </cofactor>
</comment>
<dbReference type="PANTHER" id="PTHR21342">
    <property type="entry name" value="PHOSPHOPANTETHEINE ADENYLYLTRANSFERASE"/>
    <property type="match status" value="1"/>
</dbReference>
<dbReference type="OrthoDB" id="9806661at2"/>
<dbReference type="GO" id="GO:0005524">
    <property type="term" value="F:ATP binding"/>
    <property type="evidence" value="ECO:0007669"/>
    <property type="project" value="UniProtKB-KW"/>
</dbReference>
<evidence type="ECO:0000256" key="7">
    <source>
        <dbReference type="ARBA" id="ARBA00022993"/>
    </source>
</evidence>
<dbReference type="GO" id="GO:0015937">
    <property type="term" value="P:coenzyme A biosynthetic process"/>
    <property type="evidence" value="ECO:0007669"/>
    <property type="project" value="UniProtKB-UniRule"/>
</dbReference>
<protein>
    <recommendedName>
        <fullName evidence="9">Phosphopantetheine adenylyltransferase</fullName>
        <ecNumber evidence="9">2.7.7.3</ecNumber>
    </recommendedName>
    <alternativeName>
        <fullName evidence="9">Dephospho-CoA pyrophosphorylase</fullName>
    </alternativeName>
    <alternativeName>
        <fullName evidence="9">Pantetheine-phosphate adenylyltransferase</fullName>
        <shortName evidence="9">PPAT</shortName>
    </alternativeName>
</protein>
<keyword evidence="4 9" id="KW-0547">Nucleotide-binding</keyword>
<reference evidence="12" key="1">
    <citation type="submission" date="2017-10" db="EMBL/GenBank/DDBJ databases">
        <title>Campylobacter species from seals.</title>
        <authorList>
            <person name="Gilbert M.J."/>
            <person name="Zomer A.L."/>
            <person name="Timmerman A.J."/>
            <person name="Duim B."/>
            <person name="Wagenaar J.A."/>
        </authorList>
    </citation>
    <scope>NUCLEOTIDE SEQUENCE [LARGE SCALE GENOMIC DNA]</scope>
    <source>
        <strain evidence="12">17S00004-5</strain>
    </source>
</reference>
<evidence type="ECO:0000256" key="5">
    <source>
        <dbReference type="ARBA" id="ARBA00022840"/>
    </source>
</evidence>
<comment type="catalytic activity">
    <reaction evidence="8 9">
        <text>(R)-4'-phosphopantetheine + ATP + H(+) = 3'-dephospho-CoA + diphosphate</text>
        <dbReference type="Rhea" id="RHEA:19801"/>
        <dbReference type="ChEBI" id="CHEBI:15378"/>
        <dbReference type="ChEBI" id="CHEBI:30616"/>
        <dbReference type="ChEBI" id="CHEBI:33019"/>
        <dbReference type="ChEBI" id="CHEBI:57328"/>
        <dbReference type="ChEBI" id="CHEBI:61723"/>
        <dbReference type="EC" id="2.7.7.3"/>
    </reaction>
</comment>
<dbReference type="HAMAP" id="MF_00151">
    <property type="entry name" value="PPAT_bact"/>
    <property type="match status" value="1"/>
</dbReference>
<evidence type="ECO:0000256" key="9">
    <source>
        <dbReference type="HAMAP-Rule" id="MF_00151"/>
    </source>
</evidence>
<feature type="binding site" evidence="9">
    <location>
        <position position="99"/>
    </location>
    <ligand>
        <name>ATP</name>
        <dbReference type="ChEBI" id="CHEBI:30616"/>
    </ligand>
</feature>
<feature type="binding site" evidence="9">
    <location>
        <position position="88"/>
    </location>
    <ligand>
        <name>substrate</name>
    </ligand>
</feature>
<dbReference type="InterPro" id="IPR014729">
    <property type="entry name" value="Rossmann-like_a/b/a_fold"/>
</dbReference>
<organism evidence="11 12">
    <name type="scientific">Campylobacter blaseri</name>
    <dbReference type="NCBI Taxonomy" id="2042961"/>
    <lineage>
        <taxon>Bacteria</taxon>
        <taxon>Pseudomonadati</taxon>
        <taxon>Campylobacterota</taxon>
        <taxon>Epsilonproteobacteria</taxon>
        <taxon>Campylobacterales</taxon>
        <taxon>Campylobacteraceae</taxon>
        <taxon>Campylobacter</taxon>
    </lineage>
</organism>
<name>A0A2P8QYT6_9BACT</name>
<evidence type="ECO:0000313" key="11">
    <source>
        <dbReference type="EMBL" id="PSM51418.1"/>
    </source>
</evidence>
<comment type="subunit">
    <text evidence="9">Homohexamer.</text>
</comment>
<evidence type="ECO:0000256" key="8">
    <source>
        <dbReference type="ARBA" id="ARBA00029346"/>
    </source>
</evidence>
<comment type="caution">
    <text evidence="11">The sequence shown here is derived from an EMBL/GenBank/DDBJ whole genome shotgun (WGS) entry which is preliminary data.</text>
</comment>
<evidence type="ECO:0000313" key="12">
    <source>
        <dbReference type="Proteomes" id="UP000240535"/>
    </source>
</evidence>
<accession>A0A2P8QYT6</accession>
<comment type="pathway">
    <text evidence="9">Cofactor biosynthesis; coenzyme A biosynthesis; CoA from (R)-pantothenate: step 4/5.</text>
</comment>
<dbReference type="AlphaFoldDB" id="A0A2P8QYT6"/>
<evidence type="ECO:0000256" key="4">
    <source>
        <dbReference type="ARBA" id="ARBA00022741"/>
    </source>
</evidence>
<feature type="binding site" evidence="9">
    <location>
        <position position="42"/>
    </location>
    <ligand>
        <name>substrate</name>
    </ligand>
</feature>
<dbReference type="InterPro" id="IPR004821">
    <property type="entry name" value="Cyt_trans-like"/>
</dbReference>
<dbReference type="UniPathway" id="UPA00241">
    <property type="reaction ID" value="UER00355"/>
</dbReference>
<dbReference type="EMBL" id="PDHH01000008">
    <property type="protein sequence ID" value="PSM51418.1"/>
    <property type="molecule type" value="Genomic_DNA"/>
</dbReference>
<evidence type="ECO:0000259" key="10">
    <source>
        <dbReference type="Pfam" id="PF01467"/>
    </source>
</evidence>
<evidence type="ECO:0000256" key="3">
    <source>
        <dbReference type="ARBA" id="ARBA00022695"/>
    </source>
</evidence>
<keyword evidence="3 9" id="KW-0548">Nucleotidyltransferase</keyword>
<comment type="function">
    <text evidence="9">Reversibly transfers an adenylyl group from ATP to 4'-phosphopantetheine, yielding dephospho-CoA (dPCoA) and pyrophosphate.</text>
</comment>
<dbReference type="NCBIfam" id="TIGR01510">
    <property type="entry name" value="coaD_prev_kdtB"/>
    <property type="match status" value="1"/>
</dbReference>
<feature type="binding site" evidence="9">
    <location>
        <begin position="10"/>
        <end position="11"/>
    </location>
    <ligand>
        <name>ATP</name>
        <dbReference type="ChEBI" id="CHEBI:30616"/>
    </ligand>
</feature>
<evidence type="ECO:0000256" key="2">
    <source>
        <dbReference type="ARBA" id="ARBA00022679"/>
    </source>
</evidence>
<feature type="binding site" evidence="9">
    <location>
        <position position="74"/>
    </location>
    <ligand>
        <name>substrate</name>
    </ligand>
</feature>
<dbReference type="SUPFAM" id="SSF52374">
    <property type="entry name" value="Nucleotidylyl transferase"/>
    <property type="match status" value="1"/>
</dbReference>
<dbReference type="Proteomes" id="UP000240535">
    <property type="component" value="Unassembled WGS sequence"/>
</dbReference>
<dbReference type="InterPro" id="IPR001980">
    <property type="entry name" value="PPAT"/>
</dbReference>
<feature type="binding site" evidence="9">
    <location>
        <begin position="124"/>
        <end position="130"/>
    </location>
    <ligand>
        <name>ATP</name>
        <dbReference type="ChEBI" id="CHEBI:30616"/>
    </ligand>
</feature>
<keyword evidence="6 9" id="KW-0460">Magnesium</keyword>
<dbReference type="PRINTS" id="PR01020">
    <property type="entry name" value="LPSBIOSNTHSS"/>
</dbReference>
<keyword evidence="2 9" id="KW-0808">Transferase</keyword>
<evidence type="ECO:0000256" key="1">
    <source>
        <dbReference type="ARBA" id="ARBA00022490"/>
    </source>
</evidence>
<dbReference type="EC" id="2.7.7.3" evidence="9"/>